<dbReference type="RefSeq" id="XP_025415815.1">
    <property type="nucleotide sequence ID" value="XM_025560030.1"/>
</dbReference>
<dbReference type="Pfam" id="PF16880">
    <property type="entry name" value="EHD_N"/>
    <property type="match status" value="1"/>
</dbReference>
<feature type="domain" description="EH" evidence="3">
    <location>
        <begin position="629"/>
        <end position="661"/>
    </location>
</feature>
<sequence length="1026" mass="119430">MDLRWILIIALLSVRDTFCETFASVPSASIAPSEVDCQPYVEKAIKELVTPEPIGSTGHDQNTQNESPPSGSTPNDDVTGSSSQNGNPPDDSRPSTPSEPEKSEKKEETTRSEINVSESENTINANEKIDNVVIEFEKTQQVELPEENQTNKTEEEDEEINIVSADDESPEPDVINIVENKVIEPEEKPVTIILNKDQIKDNVEIIVDVETIKIEKNEKIQEPIIAEVKVEEKIENKVNTNLETPKQVFKGTKRRNPKYWKFDPDEETEEVVPVVKKPKRNLKYWKIDPDEFPPEEPPKPVEVPKPRNPKYWKLDPEEEKLYNLLKAKKAEEIKSAPKKSKRNPKYWKFDPDEEEIEKTSKKSEDNPEKSTTKEKISERETNQIFKGTKKRNPKYWKFDPDEFVEVEEVKKPIVKPKRNPKYWKFDPDEEIVEIKKPVEEKKEEKEVNKKNKYWNTDDQTVETQKIVDKKEEEQPKKNKYWKKEEVENVKPIEVTKPEEPATKKNKYWKTEETEVQKEVKEEDNTKKNKYWKSDEKPVDAVQEKLIETQRGMYWKLDNEEKPSKDKKIKSTEDKIRVEEDLSVEDLTMDEVVPKNLRNKSHIKQTLKIGEETASHDGFLSKIVDTTLKELKKVYESAIKPLEMTFKYRDLSNRHFGEPEIFSKPLILFMGPWSGGKSSIINYLLDIEHSQFSLRTGAEPSPAYFNIMMYNNREAILDGTQLAADWTFSGLQKFGQGLLDKLRGLKLPHPLLEKVNIVEIPGILEMRKHVDRVFPFNDVCQWFIDRADMIFLVYDPSKLDVGPETEAILDQLKGREYQTRILLNKADKIRAEELMRVQGTLIWNISPLMSSAEPPVIYSVSLWSNPYEIGSPARLLHSQELSFLKDIRSAVDRRVENKIASARRFAVRVRNHAKMVDCYLTTYYNHKTFFGNKKTVSDDIIENPQNYHIYEGLSTLTNISRYDLPDPDVYRDFFRLNPVYEFKRLQDTCTYFRGCPINKLDMAIAYDLPDLIGQYKRQEEELVVVAP</sequence>
<feature type="compositionally biased region" description="Polar residues" evidence="1">
    <location>
        <begin position="58"/>
        <end position="87"/>
    </location>
</feature>
<feature type="compositionally biased region" description="Basic residues" evidence="1">
    <location>
        <begin position="336"/>
        <end position="345"/>
    </location>
</feature>
<evidence type="ECO:0000313" key="4">
    <source>
        <dbReference type="Proteomes" id="UP000694846"/>
    </source>
</evidence>
<feature type="region of interest" description="Disordered" evidence="1">
    <location>
        <begin position="287"/>
        <end position="312"/>
    </location>
</feature>
<dbReference type="AlphaFoldDB" id="A0A8B8FZL5"/>
<dbReference type="PANTHER" id="PTHR43681:SF1">
    <property type="entry name" value="SARCALUMENIN"/>
    <property type="match status" value="1"/>
</dbReference>
<dbReference type="InterPro" id="IPR051943">
    <property type="entry name" value="TRAFAC_Dynamin-like_GTPase"/>
</dbReference>
<protein>
    <submittedName>
        <fullName evidence="5">Sarcalumenin isoform X1</fullName>
    </submittedName>
</protein>
<feature type="region of interest" description="Disordered" evidence="1">
    <location>
        <begin position="332"/>
        <end position="388"/>
    </location>
</feature>
<dbReference type="OrthoDB" id="422720at2759"/>
<feature type="compositionally biased region" description="Polar residues" evidence="1">
    <location>
        <begin position="114"/>
        <end position="123"/>
    </location>
</feature>
<feature type="compositionally biased region" description="Basic and acidic residues" evidence="1">
    <location>
        <begin position="357"/>
        <end position="381"/>
    </location>
</feature>
<reference evidence="5" key="1">
    <citation type="submission" date="2025-08" db="UniProtKB">
        <authorList>
            <consortium name="RefSeq"/>
        </authorList>
    </citation>
    <scope>IDENTIFICATION</scope>
    <source>
        <tissue evidence="5">Whole body</tissue>
    </source>
</reference>
<dbReference type="InterPro" id="IPR027417">
    <property type="entry name" value="P-loop_NTPase"/>
</dbReference>
<feature type="compositionally biased region" description="Basic and acidic residues" evidence="1">
    <location>
        <begin position="99"/>
        <end position="111"/>
    </location>
</feature>
<dbReference type="SUPFAM" id="SSF52540">
    <property type="entry name" value="P-loop containing nucleoside triphosphate hydrolases"/>
    <property type="match status" value="1"/>
</dbReference>
<feature type="compositionally biased region" description="Polar residues" evidence="1">
    <location>
        <begin position="141"/>
        <end position="151"/>
    </location>
</feature>
<organism evidence="4 5">
    <name type="scientific">Sipha flava</name>
    <name type="common">yellow sugarcane aphid</name>
    <dbReference type="NCBI Taxonomy" id="143950"/>
    <lineage>
        <taxon>Eukaryota</taxon>
        <taxon>Metazoa</taxon>
        <taxon>Ecdysozoa</taxon>
        <taxon>Arthropoda</taxon>
        <taxon>Hexapoda</taxon>
        <taxon>Insecta</taxon>
        <taxon>Pterygota</taxon>
        <taxon>Neoptera</taxon>
        <taxon>Paraneoptera</taxon>
        <taxon>Hemiptera</taxon>
        <taxon>Sternorrhyncha</taxon>
        <taxon>Aphidomorpha</taxon>
        <taxon>Aphidoidea</taxon>
        <taxon>Aphididae</taxon>
        <taxon>Sipha</taxon>
    </lineage>
</organism>
<evidence type="ECO:0000313" key="5">
    <source>
        <dbReference type="RefSeq" id="XP_025415815.1"/>
    </source>
</evidence>
<dbReference type="PANTHER" id="PTHR43681">
    <property type="entry name" value="TRANSMEMBRANE GTPASE FZO"/>
    <property type="match status" value="1"/>
</dbReference>
<keyword evidence="4" id="KW-1185">Reference proteome</keyword>
<dbReference type="Proteomes" id="UP000694846">
    <property type="component" value="Unplaced"/>
</dbReference>
<feature type="signal peptide" evidence="2">
    <location>
        <begin position="1"/>
        <end position="19"/>
    </location>
</feature>
<name>A0A8B8FZL5_9HEMI</name>
<dbReference type="Gene3D" id="3.40.50.300">
    <property type="entry name" value="P-loop containing nucleotide triphosphate hydrolases"/>
    <property type="match status" value="1"/>
</dbReference>
<accession>A0A8B8FZL5</accession>
<feature type="region of interest" description="Disordered" evidence="1">
    <location>
        <begin position="138"/>
        <end position="171"/>
    </location>
</feature>
<dbReference type="Gene3D" id="1.10.268.20">
    <property type="match status" value="1"/>
</dbReference>
<dbReference type="GeneID" id="112687372"/>
<evidence type="ECO:0000259" key="3">
    <source>
        <dbReference type="Pfam" id="PF16880"/>
    </source>
</evidence>
<feature type="compositionally biased region" description="Acidic residues" evidence="1">
    <location>
        <begin position="154"/>
        <end position="171"/>
    </location>
</feature>
<keyword evidence="2" id="KW-0732">Signal</keyword>
<dbReference type="CDD" id="cd09913">
    <property type="entry name" value="EHD"/>
    <property type="match status" value="1"/>
</dbReference>
<feature type="region of interest" description="Disordered" evidence="1">
    <location>
        <begin position="52"/>
        <end position="123"/>
    </location>
</feature>
<feature type="chain" id="PRO_5034974478" evidence="2">
    <location>
        <begin position="20"/>
        <end position="1026"/>
    </location>
</feature>
<dbReference type="InterPro" id="IPR031692">
    <property type="entry name" value="EHD_N"/>
</dbReference>
<feature type="compositionally biased region" description="Basic and acidic residues" evidence="1">
    <location>
        <begin position="296"/>
        <end position="305"/>
    </location>
</feature>
<evidence type="ECO:0000256" key="2">
    <source>
        <dbReference type="SAM" id="SignalP"/>
    </source>
</evidence>
<proteinExistence type="predicted"/>
<gene>
    <name evidence="5" type="primary">LOC112687372</name>
</gene>
<evidence type="ECO:0000256" key="1">
    <source>
        <dbReference type="SAM" id="MobiDB-lite"/>
    </source>
</evidence>